<keyword evidence="8" id="KW-1185">Reference proteome</keyword>
<reference evidence="7 8" key="1">
    <citation type="journal article" date="2021" name="ISME Commun">
        <title>Automated analysis of genomic sequences facilitates high-throughput and comprehensive description of bacteria.</title>
        <authorList>
            <person name="Hitch T.C.A."/>
        </authorList>
    </citation>
    <scope>NUCLEOTIDE SEQUENCE [LARGE SCALE GENOMIC DNA]</scope>
    <source>
        <strain evidence="7 8">Sanger_109</strain>
    </source>
</reference>
<keyword evidence="4" id="KW-1133">Transmembrane helix</keyword>
<comment type="caution">
    <text evidence="7">The sequence shown here is derived from an EMBL/GenBank/DDBJ whole genome shotgun (WGS) entry which is preliminary data.</text>
</comment>
<dbReference type="PROSITE" id="PS51257">
    <property type="entry name" value="PROKAR_LIPOPROTEIN"/>
    <property type="match status" value="1"/>
</dbReference>
<keyword evidence="4" id="KW-0812">Transmembrane</keyword>
<feature type="chain" id="PRO_5045488731" evidence="5">
    <location>
        <begin position="30"/>
        <end position="1026"/>
    </location>
</feature>
<feature type="transmembrane region" description="Helical" evidence="4">
    <location>
        <begin position="1001"/>
        <end position="1019"/>
    </location>
</feature>
<dbReference type="InterPro" id="IPR042229">
    <property type="entry name" value="Listeria/Bacterioides_rpt_sf"/>
</dbReference>
<dbReference type="InterPro" id="IPR013378">
    <property type="entry name" value="InlB-like_B-rpt"/>
</dbReference>
<dbReference type="RefSeq" id="WP_158424319.1">
    <property type="nucleotide sequence ID" value="NZ_JAOQJQ010000001.1"/>
</dbReference>
<dbReference type="Pfam" id="PF09479">
    <property type="entry name" value="Flg_new"/>
    <property type="match status" value="1"/>
</dbReference>
<feature type="domain" description="CUB" evidence="6">
    <location>
        <begin position="19"/>
        <end position="130"/>
    </location>
</feature>
<evidence type="ECO:0000259" key="6">
    <source>
        <dbReference type="PROSITE" id="PS01180"/>
    </source>
</evidence>
<evidence type="ECO:0000256" key="1">
    <source>
        <dbReference type="ARBA" id="ARBA00004196"/>
    </source>
</evidence>
<feature type="compositionally biased region" description="Polar residues" evidence="3">
    <location>
        <begin position="948"/>
        <end position="966"/>
    </location>
</feature>
<sequence length="1026" mass="110486">MKRNKSKQMLAWVLAAGMAGSCMSMTAFAKDAPALPESSHDYDKNHDQTWSYTAENAANGVYVTFNKDTNVESGYDFIYVLDGNGNEIGKYTGTELAGKTVYVPTATVQIRLTSDQSGNAWGFKVDSIEACGEKVDLARVGSVDEIAPVEAGEEISVVVRVNGKELVQDTDYKVTYDSSQVGNSSATITGTGKYEGTLSADFHVYDDDNKVEGAKVKSAQSSLRLTSEKGSARIQFENIGSAWASSIESVTLKPVNKDGSPTVAEDAYPNGPKEITLTKDQISVSGNYLTFERTAENPVVYVMEGHEPLAVTGRWSTVTYPQSQIYEVTVKAKGYEDSVGETTWYTGTAPAFSIIEDQDGNPDTTADQVVVKSWSSDDMKAMSEFLNGSSQCGMTGFRTFSGNGVSLNDLLKEAGVTVSDDDYFLLDTSDHYGNNFTYDELFNTTRYFLSTIYDDDFADYYDSLVSDGGDADAGSTIALRRYLAEKCLEKDSTVDPSICTEYEEDLISGDAIRDAELPTAANTNLNPLIAYENQFRFVYGIALTKDECDVTFDTQGGSEVEDQTVLSHLMTSTSNTTIKSSYWANSLVIYRGAGEEYKTEPSTAAETISVPETPEKEGYVFGGWYTDEECTAGNKFDFRANDSTVDQDTTLYAKWIKEDAAVSVTDFDITNAEHDDADGELNQTIIATLTFSEDIKLTSDDLSKDLLITIAGGDVNNTARDITYEVKNGNQLVITMVSNDWAAIYNGMLSVQEAAGGITHIVAADDSSKTVVVPNQESRIPIGIVLNNDAVAGTDKTAASTYVSVAHKANMRGMYFFELVSIVDGEETVIGSGVSHAHNFSTTVDEAAIAQAMAEAVNGEGFDGYSAVYKEGDTSFVVTADKAVKGQVLAMRMMEDDAAINYAHAPSDVVVENRVEATEKTDGSYDNVTYCTFCKQELDRETIAIPATGTNDPSDNQKPGTSDPSDNQNGNGSGNQNVNGSGNGSNNQSSVSPKTGDNSMAGVWTAVFAAAGVGAAAAFRKRKPVK</sequence>
<evidence type="ECO:0000313" key="8">
    <source>
        <dbReference type="Proteomes" id="UP001652442"/>
    </source>
</evidence>
<protein>
    <submittedName>
        <fullName evidence="7">InlB B-repeat-containing protein</fullName>
    </submittedName>
</protein>
<dbReference type="EMBL" id="JAOQJQ010000001">
    <property type="protein sequence ID" value="MCU6761523.1"/>
    <property type="molecule type" value="Genomic_DNA"/>
</dbReference>
<proteinExistence type="predicted"/>
<evidence type="ECO:0000256" key="5">
    <source>
        <dbReference type="SAM" id="SignalP"/>
    </source>
</evidence>
<evidence type="ECO:0000256" key="3">
    <source>
        <dbReference type="SAM" id="MobiDB-lite"/>
    </source>
</evidence>
<dbReference type="InterPro" id="IPR035914">
    <property type="entry name" value="Sperma_CUB_dom_sf"/>
</dbReference>
<feature type="region of interest" description="Disordered" evidence="3">
    <location>
        <begin position="946"/>
        <end position="999"/>
    </location>
</feature>
<gene>
    <name evidence="7" type="ORF">OCV88_04100</name>
</gene>
<dbReference type="InterPro" id="IPR000859">
    <property type="entry name" value="CUB_dom"/>
</dbReference>
<keyword evidence="4" id="KW-0472">Membrane</keyword>
<name>A0ABT2TH52_9FIRM</name>
<feature type="signal peptide" evidence="5">
    <location>
        <begin position="1"/>
        <end position="29"/>
    </location>
</feature>
<accession>A0ABT2TH52</accession>
<keyword evidence="2" id="KW-1015">Disulfide bond</keyword>
<evidence type="ECO:0000256" key="4">
    <source>
        <dbReference type="SAM" id="Phobius"/>
    </source>
</evidence>
<dbReference type="Proteomes" id="UP001652442">
    <property type="component" value="Unassembled WGS sequence"/>
</dbReference>
<comment type="subcellular location">
    <subcellularLocation>
        <location evidence="1">Cell envelope</location>
    </subcellularLocation>
</comment>
<dbReference type="Gene3D" id="2.60.40.4270">
    <property type="entry name" value="Listeria-Bacteroides repeat domain"/>
    <property type="match status" value="1"/>
</dbReference>
<organism evidence="7 8">
    <name type="scientific">Brotonthovivens ammoniilytica</name>
    <dbReference type="NCBI Taxonomy" id="2981725"/>
    <lineage>
        <taxon>Bacteria</taxon>
        <taxon>Bacillati</taxon>
        <taxon>Bacillota</taxon>
        <taxon>Clostridia</taxon>
        <taxon>Lachnospirales</taxon>
        <taxon>Lachnospiraceae</taxon>
        <taxon>Brotonthovivens</taxon>
    </lineage>
</organism>
<feature type="compositionally biased region" description="Low complexity" evidence="3">
    <location>
        <begin position="967"/>
        <end position="992"/>
    </location>
</feature>
<dbReference type="Gene3D" id="2.60.120.290">
    <property type="entry name" value="Spermadhesin, CUB domain"/>
    <property type="match status" value="1"/>
</dbReference>
<dbReference type="Pfam" id="PF00431">
    <property type="entry name" value="CUB"/>
    <property type="match status" value="1"/>
</dbReference>
<evidence type="ECO:0000313" key="7">
    <source>
        <dbReference type="EMBL" id="MCU6761523.1"/>
    </source>
</evidence>
<evidence type="ECO:0000256" key="2">
    <source>
        <dbReference type="ARBA" id="ARBA00023157"/>
    </source>
</evidence>
<dbReference type="SUPFAM" id="SSF49854">
    <property type="entry name" value="Spermadhesin, CUB domain"/>
    <property type="match status" value="1"/>
</dbReference>
<dbReference type="PROSITE" id="PS01180">
    <property type="entry name" value="CUB"/>
    <property type="match status" value="1"/>
</dbReference>
<dbReference type="NCBIfam" id="TIGR02543">
    <property type="entry name" value="List_Bact_rpt"/>
    <property type="match status" value="1"/>
</dbReference>
<keyword evidence="5" id="KW-0732">Signal</keyword>